<dbReference type="EMBL" id="LHPN01000020">
    <property type="protein sequence ID" value="OAL68877.1"/>
    <property type="molecule type" value="Genomic_DNA"/>
</dbReference>
<dbReference type="PANTHER" id="PTHR21340:SF0">
    <property type="entry name" value="BIS(5'-NUCLEOSYL)-TETRAPHOSPHATASE [ASYMMETRICAL]"/>
    <property type="match status" value="1"/>
</dbReference>
<dbReference type="PANTHER" id="PTHR21340">
    <property type="entry name" value="DIADENOSINE 5,5-P1,P4-TETRAPHOSPHATE PYROPHOSPHOHYDROLASE MUTT"/>
    <property type="match status" value="1"/>
</dbReference>
<dbReference type="GO" id="GO:0006754">
    <property type="term" value="P:ATP biosynthetic process"/>
    <property type="evidence" value="ECO:0007669"/>
    <property type="project" value="TreeGrafter"/>
</dbReference>
<dbReference type="SUPFAM" id="SSF55811">
    <property type="entry name" value="Nudix"/>
    <property type="match status" value="1"/>
</dbReference>
<reference evidence="3 4" key="1">
    <citation type="submission" date="2016-05" db="EMBL/GenBank/DDBJ databases">
        <title>Genome sequencing of Trichophyton violaceum CMCC(F)T3l isolated from hair.</title>
        <authorList>
            <person name="Zhan P."/>
            <person name="Tao Y."/>
            <person name="Liu W."/>
        </authorList>
    </citation>
    <scope>NUCLEOTIDE SEQUENCE [LARGE SCALE GENOMIC DNA]</scope>
    <source>
        <strain evidence="4">CMCC(F)T3l</strain>
    </source>
</reference>
<dbReference type="OrthoDB" id="10259236at2759"/>
<dbReference type="InterPro" id="IPR020084">
    <property type="entry name" value="NUDIX_hydrolase_CS"/>
</dbReference>
<name>A0A178FBW6_TRIVO</name>
<dbReference type="Pfam" id="PF00293">
    <property type="entry name" value="NUDIX"/>
    <property type="match status" value="1"/>
</dbReference>
<dbReference type="GO" id="GO:0004081">
    <property type="term" value="F:bis(5'-nucleosyl)-tetraphosphatase (asymmetrical) activity"/>
    <property type="evidence" value="ECO:0007669"/>
    <property type="project" value="TreeGrafter"/>
</dbReference>
<evidence type="ECO:0000313" key="4">
    <source>
        <dbReference type="Proteomes" id="UP000243519"/>
    </source>
</evidence>
<protein>
    <submittedName>
        <fullName evidence="3">NUDIX domain-containing protein</fullName>
    </submittedName>
</protein>
<dbReference type="InterPro" id="IPR000086">
    <property type="entry name" value="NUDIX_hydrolase_dom"/>
</dbReference>
<dbReference type="PROSITE" id="PS51462">
    <property type="entry name" value="NUDIX"/>
    <property type="match status" value="1"/>
</dbReference>
<dbReference type="PROSITE" id="PS00893">
    <property type="entry name" value="NUDIX_BOX"/>
    <property type="match status" value="1"/>
</dbReference>
<feature type="domain" description="Nudix hydrolase" evidence="2">
    <location>
        <begin position="15"/>
        <end position="149"/>
    </location>
</feature>
<organism evidence="3 4">
    <name type="scientific">Trichophyton violaceum</name>
    <dbReference type="NCBI Taxonomy" id="34388"/>
    <lineage>
        <taxon>Eukaryota</taxon>
        <taxon>Fungi</taxon>
        <taxon>Dikarya</taxon>
        <taxon>Ascomycota</taxon>
        <taxon>Pezizomycotina</taxon>
        <taxon>Eurotiomycetes</taxon>
        <taxon>Eurotiomycetidae</taxon>
        <taxon>Onygenales</taxon>
        <taxon>Arthrodermataceae</taxon>
        <taxon>Trichophyton</taxon>
    </lineage>
</organism>
<dbReference type="GO" id="GO:0006167">
    <property type="term" value="P:AMP biosynthetic process"/>
    <property type="evidence" value="ECO:0007669"/>
    <property type="project" value="TreeGrafter"/>
</dbReference>
<dbReference type="InterPro" id="IPR051325">
    <property type="entry name" value="Nudix_hydrolase_domain"/>
</dbReference>
<evidence type="ECO:0000256" key="1">
    <source>
        <dbReference type="ARBA" id="ARBA00022801"/>
    </source>
</evidence>
<dbReference type="AlphaFoldDB" id="A0A178FBW6"/>
<evidence type="ECO:0000259" key="2">
    <source>
        <dbReference type="PROSITE" id="PS51462"/>
    </source>
</evidence>
<dbReference type="Gene3D" id="3.90.79.10">
    <property type="entry name" value="Nucleoside Triphosphate Pyrophosphohydrolase"/>
    <property type="match status" value="1"/>
</dbReference>
<comment type="caution">
    <text evidence="3">The sequence shown here is derived from an EMBL/GenBank/DDBJ whole genome shotgun (WGS) entry which is preliminary data.</text>
</comment>
<dbReference type="Proteomes" id="UP000243519">
    <property type="component" value="Unassembled WGS sequence"/>
</dbReference>
<keyword evidence="4" id="KW-1185">Reference proteome</keyword>
<proteinExistence type="predicted"/>
<gene>
    <name evidence="3" type="ORF">A7D00_7132</name>
</gene>
<accession>A0A178FBW6</accession>
<sequence>MAASAFVTSHYTSEHFVESSGAILFDLSQKTVKVCLIHYIKKNEWLLAKGRRNCHESRRDAALREVKEETGYQCRLYPVTMPTRAPVATSPCDIPDQARAYPDLTEPFMLSIREIGKSNVKLIWWYIAEVEKNVQKAVGETDFTSEFFDCDEALERLTFQRDRDVLIKAVSIVNGSCKTD</sequence>
<evidence type="ECO:0000313" key="3">
    <source>
        <dbReference type="EMBL" id="OAL68877.1"/>
    </source>
</evidence>
<keyword evidence="1" id="KW-0378">Hydrolase</keyword>
<dbReference type="InterPro" id="IPR015797">
    <property type="entry name" value="NUDIX_hydrolase-like_dom_sf"/>
</dbReference>